<dbReference type="EMBL" id="FNVT01000018">
    <property type="protein sequence ID" value="SEH00977.1"/>
    <property type="molecule type" value="Genomic_DNA"/>
</dbReference>
<dbReference type="Pfam" id="PF02653">
    <property type="entry name" value="BPD_transp_2"/>
    <property type="match status" value="1"/>
</dbReference>
<dbReference type="PANTHER" id="PTHR11795:SF450">
    <property type="entry name" value="ABC TRANSPORTER PERMEASE PROTEIN"/>
    <property type="match status" value="1"/>
</dbReference>
<comment type="similarity">
    <text evidence="8">Belongs to the binding-protein-dependent transport system permease family. LivHM subfamily.</text>
</comment>
<evidence type="ECO:0000256" key="7">
    <source>
        <dbReference type="ARBA" id="ARBA00023136"/>
    </source>
</evidence>
<keyword evidence="6 9" id="KW-1133">Transmembrane helix</keyword>
<name>A0A1H6ESY9_9ACTN</name>
<feature type="transmembrane region" description="Helical" evidence="9">
    <location>
        <begin position="34"/>
        <end position="51"/>
    </location>
</feature>
<evidence type="ECO:0000313" key="10">
    <source>
        <dbReference type="EMBL" id="SEH00977.1"/>
    </source>
</evidence>
<dbReference type="GO" id="GO:0006865">
    <property type="term" value="P:amino acid transport"/>
    <property type="evidence" value="ECO:0007669"/>
    <property type="project" value="UniProtKB-KW"/>
</dbReference>
<keyword evidence="7 9" id="KW-0472">Membrane</keyword>
<keyword evidence="3" id="KW-1003">Cell membrane</keyword>
<feature type="transmembrane region" description="Helical" evidence="9">
    <location>
        <begin position="12"/>
        <end position="29"/>
    </location>
</feature>
<dbReference type="PANTHER" id="PTHR11795">
    <property type="entry name" value="BRANCHED-CHAIN AMINO ACID TRANSPORT SYSTEM PERMEASE PROTEIN LIVH"/>
    <property type="match status" value="1"/>
</dbReference>
<comment type="subcellular location">
    <subcellularLocation>
        <location evidence="1">Cell membrane</location>
        <topology evidence="1">Multi-pass membrane protein</topology>
    </subcellularLocation>
</comment>
<sequence>MIRLLELLVNGVSLGLLYALITLGFVIVFKATRVVNFAHASFLLLGVYVVAVTQPSVGFAVAALLGLAVAALLALATERLLLSRVDPHNHHAMAILTIGLNVVLTAELTRRLGEHVLPLGAPWDGQVVNLGPLTLPLTAVITVVAVPLLIGGLTALLTLTGWGLAMRASIADAEGAALAGIRLRRVSATAWVLAGLLATAAGIGLASFPSPGVSLSMESVAIAAFPAAIIGGFDSLGGAIAGGLIVGVVQVLVSGHQDSLAFLGLGVGDVVAYLVMIVVLLWRPSGLFGSKEFSRV</sequence>
<keyword evidence="11" id="KW-1185">Reference proteome</keyword>
<gene>
    <name evidence="10" type="ORF">SAMN05444920_118166</name>
</gene>
<keyword evidence="4 9" id="KW-0812">Transmembrane</keyword>
<evidence type="ECO:0000256" key="3">
    <source>
        <dbReference type="ARBA" id="ARBA00022475"/>
    </source>
</evidence>
<evidence type="ECO:0000256" key="1">
    <source>
        <dbReference type="ARBA" id="ARBA00004651"/>
    </source>
</evidence>
<dbReference type="RefSeq" id="WP_103962096.1">
    <property type="nucleotide sequence ID" value="NZ_FNVT01000018.1"/>
</dbReference>
<reference evidence="10 11" key="1">
    <citation type="submission" date="2016-10" db="EMBL/GenBank/DDBJ databases">
        <authorList>
            <person name="de Groot N.N."/>
        </authorList>
    </citation>
    <scope>NUCLEOTIDE SEQUENCE [LARGE SCALE GENOMIC DNA]</scope>
    <source>
        <strain evidence="10 11">CGMCC 4.7037</strain>
    </source>
</reference>
<evidence type="ECO:0000256" key="9">
    <source>
        <dbReference type="SAM" id="Phobius"/>
    </source>
</evidence>
<proteinExistence type="inferred from homology"/>
<dbReference type="Proteomes" id="UP000236732">
    <property type="component" value="Unassembled WGS sequence"/>
</dbReference>
<feature type="transmembrane region" description="Helical" evidence="9">
    <location>
        <begin position="133"/>
        <end position="165"/>
    </location>
</feature>
<evidence type="ECO:0000256" key="4">
    <source>
        <dbReference type="ARBA" id="ARBA00022692"/>
    </source>
</evidence>
<feature type="transmembrane region" description="Helical" evidence="9">
    <location>
        <begin position="186"/>
        <end position="208"/>
    </location>
</feature>
<accession>A0A1H6ESY9</accession>
<keyword evidence="2" id="KW-0813">Transport</keyword>
<dbReference type="GO" id="GO:0005886">
    <property type="term" value="C:plasma membrane"/>
    <property type="evidence" value="ECO:0007669"/>
    <property type="project" value="UniProtKB-SubCell"/>
</dbReference>
<dbReference type="AlphaFoldDB" id="A0A1H6ESY9"/>
<evidence type="ECO:0000256" key="6">
    <source>
        <dbReference type="ARBA" id="ARBA00022989"/>
    </source>
</evidence>
<dbReference type="CDD" id="cd06582">
    <property type="entry name" value="TM_PBP1_LivH_like"/>
    <property type="match status" value="1"/>
</dbReference>
<feature type="transmembrane region" description="Helical" evidence="9">
    <location>
        <begin position="220"/>
        <end position="253"/>
    </location>
</feature>
<feature type="transmembrane region" description="Helical" evidence="9">
    <location>
        <begin position="57"/>
        <end position="81"/>
    </location>
</feature>
<dbReference type="OrthoDB" id="9807115at2"/>
<keyword evidence="5" id="KW-0029">Amino-acid transport</keyword>
<feature type="transmembrane region" description="Helical" evidence="9">
    <location>
        <begin position="260"/>
        <end position="282"/>
    </location>
</feature>
<dbReference type="InterPro" id="IPR001851">
    <property type="entry name" value="ABC_transp_permease"/>
</dbReference>
<organism evidence="10 11">
    <name type="scientific">Nonomuraea solani</name>
    <dbReference type="NCBI Taxonomy" id="1144553"/>
    <lineage>
        <taxon>Bacteria</taxon>
        <taxon>Bacillati</taxon>
        <taxon>Actinomycetota</taxon>
        <taxon>Actinomycetes</taxon>
        <taxon>Streptosporangiales</taxon>
        <taxon>Streptosporangiaceae</taxon>
        <taxon>Nonomuraea</taxon>
    </lineage>
</organism>
<evidence type="ECO:0000256" key="5">
    <source>
        <dbReference type="ARBA" id="ARBA00022970"/>
    </source>
</evidence>
<protein>
    <submittedName>
        <fullName evidence="10">Branched-chain amino acid transport system permease protein</fullName>
    </submittedName>
</protein>
<dbReference type="GO" id="GO:0022857">
    <property type="term" value="F:transmembrane transporter activity"/>
    <property type="evidence" value="ECO:0007669"/>
    <property type="project" value="InterPro"/>
</dbReference>
<evidence type="ECO:0000256" key="2">
    <source>
        <dbReference type="ARBA" id="ARBA00022448"/>
    </source>
</evidence>
<evidence type="ECO:0000256" key="8">
    <source>
        <dbReference type="ARBA" id="ARBA00037998"/>
    </source>
</evidence>
<evidence type="ECO:0000313" key="11">
    <source>
        <dbReference type="Proteomes" id="UP000236732"/>
    </source>
</evidence>
<dbReference type="InterPro" id="IPR052157">
    <property type="entry name" value="BCAA_transport_permease"/>
</dbReference>